<protein>
    <submittedName>
        <fullName evidence="1">Putative HTH-type transcriptional regulator YahB</fullName>
    </submittedName>
</protein>
<dbReference type="Proteomes" id="UP000467522">
    <property type="component" value="Unassembled WGS sequence"/>
</dbReference>
<comment type="caution">
    <text evidence="1">The sequence shown here is derived from an EMBL/GenBank/DDBJ whole genome shotgun (WGS) entry which is preliminary data.</text>
</comment>
<organism evidence="1 2">
    <name type="scientific">Burkholderia lata (strain ATCC 17760 / DSM 23089 / LMG 22485 / NCIMB 9086 / R18194 / 383)</name>
    <dbReference type="NCBI Taxonomy" id="482957"/>
    <lineage>
        <taxon>Bacteria</taxon>
        <taxon>Pseudomonadati</taxon>
        <taxon>Pseudomonadota</taxon>
        <taxon>Betaproteobacteria</taxon>
        <taxon>Burkholderiales</taxon>
        <taxon>Burkholderiaceae</taxon>
        <taxon>Burkholderia</taxon>
        <taxon>Burkholderia cepacia complex</taxon>
    </lineage>
</organism>
<name>A0A833PJ60_BURL3</name>
<evidence type="ECO:0000313" key="1">
    <source>
        <dbReference type="EMBL" id="KAF1031202.1"/>
    </source>
</evidence>
<evidence type="ECO:0000313" key="2">
    <source>
        <dbReference type="Proteomes" id="UP000467522"/>
    </source>
</evidence>
<dbReference type="AlphaFoldDB" id="A0A833PJ60"/>
<reference evidence="2" key="1">
    <citation type="journal article" date="2020" name="MBio">
        <title>Horizontal gene transfer to a defensive symbiont with a reduced genome amongst a multipartite beetle microbiome.</title>
        <authorList>
            <person name="Waterworth S.C."/>
            <person name="Florez L.V."/>
            <person name="Rees E.R."/>
            <person name="Hertweck C."/>
            <person name="Kaltenpoth M."/>
            <person name="Kwan J.C."/>
        </authorList>
    </citation>
    <scope>NUCLEOTIDE SEQUENCE [LARGE SCALE GENOMIC DNA]</scope>
</reference>
<proteinExistence type="predicted"/>
<gene>
    <name evidence="1" type="primary">yahB_3</name>
    <name evidence="1" type="ORF">GAK33_07676</name>
</gene>
<sequence length="92" mass="9967">MKTAVRICIDEILPFDALWPYVHTFYGLEMNTRMRLSTEVLGGAWDALISRRAAVGGGAADEPSELPGIVARPISTLRYVFAVIPVSTSGTV</sequence>
<accession>A0A833PJ60</accession>
<dbReference type="EMBL" id="WNDV01000053">
    <property type="protein sequence ID" value="KAF1031202.1"/>
    <property type="molecule type" value="Genomic_DNA"/>
</dbReference>